<dbReference type="Pfam" id="PF00561">
    <property type="entry name" value="Abhydrolase_1"/>
    <property type="match status" value="1"/>
</dbReference>
<gene>
    <name evidence="4" type="ORF">SAMN04489737_0783</name>
</gene>
<keyword evidence="4" id="KW-0031">Aminopeptidase</keyword>
<dbReference type="EMBL" id="LT629804">
    <property type="protein sequence ID" value="SDU79198.1"/>
    <property type="molecule type" value="Genomic_DNA"/>
</dbReference>
<protein>
    <submittedName>
        <fullName evidence="4">Prolyl aminopeptidase 2. Serine peptidase. MEROPS family S33</fullName>
    </submittedName>
</protein>
<dbReference type="AlphaFoldDB" id="A0A1H2LEZ3"/>
<proteinExistence type="inferred from homology"/>
<dbReference type="RefSeq" id="WP_091280120.1">
    <property type="nucleotide sequence ID" value="NZ_LT629804.1"/>
</dbReference>
<dbReference type="GO" id="GO:0004177">
    <property type="term" value="F:aminopeptidase activity"/>
    <property type="evidence" value="ECO:0007669"/>
    <property type="project" value="UniProtKB-KW"/>
</dbReference>
<dbReference type="PANTHER" id="PTHR43248">
    <property type="entry name" value="2-SUCCINYL-6-HYDROXY-2,4-CYCLOHEXADIENE-1-CARBOXYLATE SYNTHASE"/>
    <property type="match status" value="1"/>
</dbReference>
<dbReference type="InterPro" id="IPR051601">
    <property type="entry name" value="Serine_prot/Carboxylest_S33"/>
</dbReference>
<evidence type="ECO:0000256" key="2">
    <source>
        <dbReference type="ARBA" id="ARBA00022801"/>
    </source>
</evidence>
<organism evidence="4 5">
    <name type="scientific">Arcanobacterium phocae</name>
    <dbReference type="NCBI Taxonomy" id="131112"/>
    <lineage>
        <taxon>Bacteria</taxon>
        <taxon>Bacillati</taxon>
        <taxon>Actinomycetota</taxon>
        <taxon>Actinomycetes</taxon>
        <taxon>Actinomycetales</taxon>
        <taxon>Actinomycetaceae</taxon>
        <taxon>Arcanobacterium</taxon>
    </lineage>
</organism>
<evidence type="ECO:0000259" key="3">
    <source>
        <dbReference type="Pfam" id="PF00561"/>
    </source>
</evidence>
<evidence type="ECO:0000313" key="5">
    <source>
        <dbReference type="Proteomes" id="UP000214355"/>
    </source>
</evidence>
<evidence type="ECO:0000313" key="4">
    <source>
        <dbReference type="EMBL" id="SDU79198.1"/>
    </source>
</evidence>
<evidence type="ECO:0000256" key="1">
    <source>
        <dbReference type="ARBA" id="ARBA00010088"/>
    </source>
</evidence>
<dbReference type="STRING" id="131112.SAMN04489737_0783"/>
<dbReference type="Proteomes" id="UP000214355">
    <property type="component" value="Chromosome I"/>
</dbReference>
<dbReference type="InterPro" id="IPR002410">
    <property type="entry name" value="Peptidase_S33"/>
</dbReference>
<dbReference type="InterPro" id="IPR000073">
    <property type="entry name" value="AB_hydrolase_1"/>
</dbReference>
<dbReference type="InterPro" id="IPR029058">
    <property type="entry name" value="AB_hydrolase_fold"/>
</dbReference>
<dbReference type="GO" id="GO:0006508">
    <property type="term" value="P:proteolysis"/>
    <property type="evidence" value="ECO:0007669"/>
    <property type="project" value="InterPro"/>
</dbReference>
<comment type="similarity">
    <text evidence="1">Belongs to the peptidase S33 family.</text>
</comment>
<dbReference type="PRINTS" id="PR00793">
    <property type="entry name" value="PROAMNOPTASE"/>
</dbReference>
<keyword evidence="2" id="KW-0378">Hydrolase</keyword>
<dbReference type="SUPFAM" id="SSF53474">
    <property type="entry name" value="alpha/beta-Hydrolases"/>
    <property type="match status" value="1"/>
</dbReference>
<dbReference type="OrthoDB" id="9796770at2"/>
<feature type="domain" description="AB hydrolase-1" evidence="3">
    <location>
        <begin position="49"/>
        <end position="205"/>
    </location>
</feature>
<keyword evidence="5" id="KW-1185">Reference proteome</keyword>
<name>A0A1H2LEZ3_9ACTO</name>
<dbReference type="Gene3D" id="3.40.50.1820">
    <property type="entry name" value="alpha/beta hydrolase"/>
    <property type="match status" value="1"/>
</dbReference>
<reference evidence="5" key="1">
    <citation type="submission" date="2016-10" db="EMBL/GenBank/DDBJ databases">
        <authorList>
            <person name="Varghese N."/>
            <person name="Submissions S."/>
        </authorList>
    </citation>
    <scope>NUCLEOTIDE SEQUENCE [LARGE SCALE GENOMIC DNA]</scope>
    <source>
        <strain evidence="5">DSM 10002</strain>
    </source>
</reference>
<dbReference type="GeneID" id="65344521"/>
<accession>A0A1H2LEZ3</accession>
<sequence>METTYLQGLRLDDHTLTVPLVYDDESDSRSLSIFAQVITPEGGENLPYLVYLQGGPGFEAPRIAHNPASPGWLTAALKRYRVVMLDQRGTGRSTPVTPDLLEMGNTQTVADYLSHFRADAIVEDAEALRARLGARPEQWNLLGQSFGGFTAVCYLSRHPESVHHAFFTGGLPPVTGHVDDFYSATFNKMRWLSENYYAHFPQDRERMRTLLQRAEAGDVVLPDGEIVTPSRIRSLGMDLGRNEGWQALHHLLEWDPTSLQLSYDLATNLPFSGRNPIYFLLHEACGANGATTNWSADRVMPSDFREDPTLLTGEHLHEAWCDTVPAWQPWADVTRALASRQWPKLFDPQILRDSNAQGAATIYVRDAFVPFELSMATVDLMPGIKQVITNGHEHNGLRAMGGDILDHMFDLADGRRYR</sequence>
<dbReference type="PANTHER" id="PTHR43248:SF2">
    <property type="entry name" value="PROLYL AMINOPEPTIDASE"/>
    <property type="match status" value="1"/>
</dbReference>
<keyword evidence="4" id="KW-0645">Protease</keyword>